<dbReference type="InterPro" id="IPR014710">
    <property type="entry name" value="RmlC-like_jellyroll"/>
</dbReference>
<dbReference type="Gene3D" id="2.60.120.10">
    <property type="entry name" value="Jelly Rolls"/>
    <property type="match status" value="1"/>
</dbReference>
<evidence type="ECO:0000313" key="1">
    <source>
        <dbReference type="EMBL" id="RII43026.1"/>
    </source>
</evidence>
<dbReference type="InterPro" id="IPR010282">
    <property type="entry name" value="Uncharacterised_HutD/Ves"/>
</dbReference>
<name>A0A399JKJ1_9MICC</name>
<dbReference type="EMBL" id="QQXK01000006">
    <property type="protein sequence ID" value="RII43026.1"/>
    <property type="molecule type" value="Genomic_DNA"/>
</dbReference>
<sequence>MEHPAEGRRVLKTFRLLPAQLWANRAGSTTEVIGFEESAPLLAGVAPWRLSVASLEFPAEFSVLPGLERTFTPVGGRVRLSVEGRLHTVGDGEQLRFAGEDVVEITDLDRPCAAVNLMSRRVPGLPRVEARTLGAGEATPSPGPVVWVNLETGMGTFDLLEGPLGAGRALGLFGPA</sequence>
<keyword evidence="2" id="KW-1185">Reference proteome</keyword>
<dbReference type="PANTHER" id="PTHR37943:SF1">
    <property type="entry name" value="PROTEIN VES"/>
    <property type="match status" value="1"/>
</dbReference>
<dbReference type="AlphaFoldDB" id="A0A399JKJ1"/>
<dbReference type="Pfam" id="PF05962">
    <property type="entry name" value="HutD"/>
    <property type="match status" value="1"/>
</dbReference>
<dbReference type="PANTHER" id="PTHR37943">
    <property type="entry name" value="PROTEIN VES"/>
    <property type="match status" value="1"/>
</dbReference>
<gene>
    <name evidence="1" type="ORF">DWB68_04400</name>
</gene>
<dbReference type="InterPro" id="IPR011051">
    <property type="entry name" value="RmlC_Cupin_sf"/>
</dbReference>
<proteinExistence type="predicted"/>
<dbReference type="SUPFAM" id="SSF51182">
    <property type="entry name" value="RmlC-like cupins"/>
    <property type="match status" value="1"/>
</dbReference>
<accession>A0A399JKJ1</accession>
<dbReference type="Proteomes" id="UP000265419">
    <property type="component" value="Unassembled WGS sequence"/>
</dbReference>
<dbReference type="RefSeq" id="WP_119423931.1">
    <property type="nucleotide sequence ID" value="NZ_QQXK01000006.1"/>
</dbReference>
<protein>
    <recommendedName>
        <fullName evidence="3">HutD family protein</fullName>
    </recommendedName>
</protein>
<evidence type="ECO:0008006" key="3">
    <source>
        <dbReference type="Google" id="ProtNLM"/>
    </source>
</evidence>
<evidence type="ECO:0000313" key="2">
    <source>
        <dbReference type="Proteomes" id="UP000265419"/>
    </source>
</evidence>
<comment type="caution">
    <text evidence="1">The sequence shown here is derived from an EMBL/GenBank/DDBJ whole genome shotgun (WGS) entry which is preliminary data.</text>
</comment>
<reference evidence="1 2" key="1">
    <citation type="submission" date="2018-07" db="EMBL/GenBank/DDBJ databases">
        <title>Arthrobacter sp. nov., isolated from raw cow's milk with high bacterial count.</title>
        <authorList>
            <person name="Hahne J."/>
            <person name="Isele D."/>
            <person name="Lipski A."/>
        </authorList>
    </citation>
    <scope>NUCLEOTIDE SEQUENCE [LARGE SCALE GENOMIC DNA]</scope>
    <source>
        <strain evidence="1 2">JZ R-35</strain>
    </source>
</reference>
<organism evidence="1 2">
    <name type="scientific">Galactobacter valiniphilus</name>
    <dbReference type="NCBI Taxonomy" id="2676122"/>
    <lineage>
        <taxon>Bacteria</taxon>
        <taxon>Bacillati</taxon>
        <taxon>Actinomycetota</taxon>
        <taxon>Actinomycetes</taxon>
        <taxon>Micrococcales</taxon>
        <taxon>Micrococcaceae</taxon>
        <taxon>Galactobacter</taxon>
    </lineage>
</organism>